<protein>
    <submittedName>
        <fullName evidence="2">Serine/threonine/tyrosine-interacting-like protein 1</fullName>
    </submittedName>
</protein>
<dbReference type="RefSeq" id="XP_018973206.2">
    <property type="nucleotide sequence ID" value="XM_019117661.2"/>
</dbReference>
<dbReference type="OrthoDB" id="10252009at2759"/>
<dbReference type="GO" id="GO:0019903">
    <property type="term" value="F:protein phosphatase binding"/>
    <property type="evidence" value="ECO:0007669"/>
    <property type="project" value="TreeGrafter"/>
</dbReference>
<dbReference type="GO" id="GO:2001244">
    <property type="term" value="P:positive regulation of intrinsic apoptotic signaling pathway"/>
    <property type="evidence" value="ECO:0007669"/>
    <property type="project" value="TreeGrafter"/>
</dbReference>
<organism evidence="2">
    <name type="scientific">Cyprinus carpio</name>
    <name type="common">Common carp</name>
    <dbReference type="NCBI Taxonomy" id="7962"/>
    <lineage>
        <taxon>Eukaryota</taxon>
        <taxon>Metazoa</taxon>
        <taxon>Chordata</taxon>
        <taxon>Craniata</taxon>
        <taxon>Vertebrata</taxon>
        <taxon>Euteleostomi</taxon>
        <taxon>Actinopterygii</taxon>
        <taxon>Neopterygii</taxon>
        <taxon>Teleostei</taxon>
        <taxon>Ostariophysi</taxon>
        <taxon>Cypriniformes</taxon>
        <taxon>Cyprinidae</taxon>
        <taxon>Cyprininae</taxon>
        <taxon>Cyprinus</taxon>
    </lineage>
</organism>
<name>A0A9Q9VHS7_CYPCA</name>
<accession>A0A9Q9VHS7</accession>
<feature type="region of interest" description="Disordered" evidence="1">
    <location>
        <begin position="289"/>
        <end position="309"/>
    </location>
</feature>
<reference evidence="2" key="1">
    <citation type="submission" date="2025-08" db="UniProtKB">
        <authorList>
            <consortium name="RefSeq"/>
        </authorList>
    </citation>
    <scope>IDENTIFICATION</scope>
    <source>
        <tissue evidence="2">Muscle</tissue>
    </source>
</reference>
<dbReference type="KEGG" id="ccar:109104313"/>
<dbReference type="GO" id="GO:0062030">
    <property type="term" value="P:negative regulation of stress granule assembly"/>
    <property type="evidence" value="ECO:0007669"/>
    <property type="project" value="TreeGrafter"/>
</dbReference>
<dbReference type="CDD" id="cd14498">
    <property type="entry name" value="DSP"/>
    <property type="match status" value="1"/>
</dbReference>
<dbReference type="PANTHER" id="PTHR46659">
    <property type="entry name" value="SERINE/THREONINE/TYROSINE-INTERACTING-LIKE PROTEIN 1"/>
    <property type="match status" value="1"/>
</dbReference>
<dbReference type="GO" id="GO:0001691">
    <property type="term" value="F:pseudophosphatase activity"/>
    <property type="evidence" value="ECO:0007669"/>
    <property type="project" value="TreeGrafter"/>
</dbReference>
<dbReference type="PANTHER" id="PTHR46659:SF1">
    <property type="entry name" value="SERINE_THREONINE_TYROSINE-INTERACTING-LIKE PROTEIN 1"/>
    <property type="match status" value="1"/>
</dbReference>
<dbReference type="Proteomes" id="UP001155660">
    <property type="component" value="Chromosome B17"/>
</dbReference>
<dbReference type="InterPro" id="IPR053272">
    <property type="entry name" value="STY_interacting-like"/>
</dbReference>
<evidence type="ECO:0000313" key="2">
    <source>
        <dbReference type="RefSeq" id="XP_018973206.2"/>
    </source>
</evidence>
<sequence length="309" mass="34067">MGIVVSRADKCRLVRSTSSRGSLQVQNSAPCREMNGTVKLSQINVIESSQNNTEELLIPALPEKANIERGYVTPQQVYNLLNAEAGQPSLHDPYYILILDCRSAERYKQSHLVTARASVTVMHPELGCLISCVQLQEFSIILLYAEEGQSPVGSQEARVDSPTLQHCFFQLSALGMDPVILQGGFSAFHSLYPFLCTPRMVLLESERRSLTIYPSEILEGALYQGSASHAHDYRIIKNLHITHVVNATAEISDAFPSVLRYLRLRLSDDAQQDLRQALPEASRFIAEAAGGTGGTRRPGVGALQPWTES</sequence>
<dbReference type="GO" id="GO:0005739">
    <property type="term" value="C:mitochondrion"/>
    <property type="evidence" value="ECO:0007669"/>
    <property type="project" value="TreeGrafter"/>
</dbReference>
<dbReference type="GeneID" id="109104313"/>
<dbReference type="GO" id="GO:0004864">
    <property type="term" value="F:protein phosphatase inhibitor activity"/>
    <property type="evidence" value="ECO:0007669"/>
    <property type="project" value="TreeGrafter"/>
</dbReference>
<evidence type="ECO:0000256" key="1">
    <source>
        <dbReference type="SAM" id="MobiDB-lite"/>
    </source>
</evidence>
<dbReference type="AlphaFoldDB" id="A0A9Q9VHS7"/>
<proteinExistence type="predicted"/>
<gene>
    <name evidence="2" type="primary">LOC109104313</name>
</gene>